<dbReference type="AlphaFoldDB" id="A0A6A6WW09"/>
<gene>
    <name evidence="1" type="ORF">K505DRAFT_366758</name>
</gene>
<protein>
    <submittedName>
        <fullName evidence="1">Uncharacterized protein</fullName>
    </submittedName>
</protein>
<dbReference type="EMBL" id="MU002246">
    <property type="protein sequence ID" value="KAF2788115.1"/>
    <property type="molecule type" value="Genomic_DNA"/>
</dbReference>
<accession>A0A6A6WW09</accession>
<organism evidence="1 2">
    <name type="scientific">Melanomma pulvis-pyrius CBS 109.77</name>
    <dbReference type="NCBI Taxonomy" id="1314802"/>
    <lineage>
        <taxon>Eukaryota</taxon>
        <taxon>Fungi</taxon>
        <taxon>Dikarya</taxon>
        <taxon>Ascomycota</taxon>
        <taxon>Pezizomycotina</taxon>
        <taxon>Dothideomycetes</taxon>
        <taxon>Pleosporomycetidae</taxon>
        <taxon>Pleosporales</taxon>
        <taxon>Melanommataceae</taxon>
        <taxon>Melanomma</taxon>
    </lineage>
</organism>
<proteinExistence type="predicted"/>
<evidence type="ECO:0000313" key="2">
    <source>
        <dbReference type="Proteomes" id="UP000799757"/>
    </source>
</evidence>
<name>A0A6A6WW09_9PLEO</name>
<evidence type="ECO:0000313" key="1">
    <source>
        <dbReference type="EMBL" id="KAF2788115.1"/>
    </source>
</evidence>
<dbReference type="Proteomes" id="UP000799757">
    <property type="component" value="Unassembled WGS sequence"/>
</dbReference>
<keyword evidence="2" id="KW-1185">Reference proteome</keyword>
<reference evidence="1" key="1">
    <citation type="journal article" date="2020" name="Stud. Mycol.">
        <title>101 Dothideomycetes genomes: a test case for predicting lifestyles and emergence of pathogens.</title>
        <authorList>
            <person name="Haridas S."/>
            <person name="Albert R."/>
            <person name="Binder M."/>
            <person name="Bloem J."/>
            <person name="Labutti K."/>
            <person name="Salamov A."/>
            <person name="Andreopoulos B."/>
            <person name="Baker S."/>
            <person name="Barry K."/>
            <person name="Bills G."/>
            <person name="Bluhm B."/>
            <person name="Cannon C."/>
            <person name="Castanera R."/>
            <person name="Culley D."/>
            <person name="Daum C."/>
            <person name="Ezra D."/>
            <person name="Gonzalez J."/>
            <person name="Henrissat B."/>
            <person name="Kuo A."/>
            <person name="Liang C."/>
            <person name="Lipzen A."/>
            <person name="Lutzoni F."/>
            <person name="Magnuson J."/>
            <person name="Mondo S."/>
            <person name="Nolan M."/>
            <person name="Ohm R."/>
            <person name="Pangilinan J."/>
            <person name="Park H.-J."/>
            <person name="Ramirez L."/>
            <person name="Alfaro M."/>
            <person name="Sun H."/>
            <person name="Tritt A."/>
            <person name="Yoshinaga Y."/>
            <person name="Zwiers L.-H."/>
            <person name="Turgeon B."/>
            <person name="Goodwin S."/>
            <person name="Spatafora J."/>
            <person name="Crous P."/>
            <person name="Grigoriev I."/>
        </authorList>
    </citation>
    <scope>NUCLEOTIDE SEQUENCE</scope>
    <source>
        <strain evidence="1">CBS 109.77</strain>
    </source>
</reference>
<sequence length="155" mass="17988">MTTSSSSIPLRPDWAIDQPSHTSLPWTAYSLVPLHKVLLIASSSPPSLNTTTVSDGLSIKVFARYCPDSEKLWIGVYKRECTPLIWGPWQGCKEEFTWMPWPEYVRSEVAGVDWMRAEEAYCRLGKLSRKVVVERWLDEEERGTWQGSEYFWHYV</sequence>